<evidence type="ECO:0000313" key="1">
    <source>
        <dbReference type="EMBL" id="PYH66198.1"/>
    </source>
</evidence>
<dbReference type="EMBL" id="KZ821635">
    <property type="protein sequence ID" value="PYH66198.1"/>
    <property type="molecule type" value="Genomic_DNA"/>
</dbReference>
<dbReference type="OrthoDB" id="10596890at2759"/>
<dbReference type="GeneID" id="37211934"/>
<sequence length="53" mass="5658">MKLWNLQKTQIVAAPSTSLLIANPPAVPIVPSARMTVTELCCSHSLDLLISPS</sequence>
<name>A0A319BST5_ASPVC</name>
<keyword evidence="2" id="KW-1185">Reference proteome</keyword>
<reference evidence="1" key="1">
    <citation type="submission" date="2016-12" db="EMBL/GenBank/DDBJ databases">
        <title>The genomes of Aspergillus section Nigri reveals drivers in fungal speciation.</title>
        <authorList>
            <consortium name="DOE Joint Genome Institute"/>
            <person name="Vesth T.C."/>
            <person name="Nybo J."/>
            <person name="Theobald S."/>
            <person name="Brandl J."/>
            <person name="Frisvad J.C."/>
            <person name="Nielsen K.F."/>
            <person name="Lyhne E.K."/>
            <person name="Kogle M.E."/>
            <person name="Kuo A."/>
            <person name="Riley R."/>
            <person name="Clum A."/>
            <person name="Nolan M."/>
            <person name="Lipzen A."/>
            <person name="Salamov A."/>
            <person name="Henrissat B."/>
            <person name="Wiebenga A."/>
            <person name="De Vries R.P."/>
            <person name="Grigoriev I.V."/>
            <person name="Mortensen U.H."/>
            <person name="Andersen M.R."/>
            <person name="Baker S.E."/>
        </authorList>
    </citation>
    <scope>NUCLEOTIDE SEQUENCE [LARGE SCALE GENOMIC DNA]</scope>
    <source>
        <strain evidence="1">CBS 113365</strain>
    </source>
</reference>
<evidence type="ECO:0000313" key="2">
    <source>
        <dbReference type="Proteomes" id="UP000248405"/>
    </source>
</evidence>
<dbReference type="RefSeq" id="XP_025559992.1">
    <property type="nucleotide sequence ID" value="XM_025707342.1"/>
</dbReference>
<gene>
    <name evidence="1" type="ORF">BO88DRAFT_407130</name>
</gene>
<proteinExistence type="predicted"/>
<accession>A0A319BST5</accession>
<dbReference type="AlphaFoldDB" id="A0A319BST5"/>
<organism evidence="1 2">
    <name type="scientific">Aspergillus vadensis (strain CBS 113365 / IMI 142717 / IBT 24658)</name>
    <dbReference type="NCBI Taxonomy" id="1448311"/>
    <lineage>
        <taxon>Eukaryota</taxon>
        <taxon>Fungi</taxon>
        <taxon>Dikarya</taxon>
        <taxon>Ascomycota</taxon>
        <taxon>Pezizomycotina</taxon>
        <taxon>Eurotiomycetes</taxon>
        <taxon>Eurotiomycetidae</taxon>
        <taxon>Eurotiales</taxon>
        <taxon>Aspergillaceae</taxon>
        <taxon>Aspergillus</taxon>
        <taxon>Aspergillus subgen. Circumdati</taxon>
    </lineage>
</organism>
<dbReference type="Proteomes" id="UP000248405">
    <property type="component" value="Unassembled WGS sequence"/>
</dbReference>
<protein>
    <submittedName>
        <fullName evidence="1">Uncharacterized protein</fullName>
    </submittedName>
</protein>